<name>A0A8C9JF21_PANTA</name>
<reference evidence="2" key="1">
    <citation type="submission" date="2025-08" db="UniProtKB">
        <authorList>
            <consortium name="Ensembl"/>
        </authorList>
    </citation>
    <scope>IDENTIFICATION</scope>
</reference>
<keyword evidence="3" id="KW-1185">Reference proteome</keyword>
<proteinExistence type="predicted"/>
<dbReference type="Proteomes" id="UP000675900">
    <property type="component" value="Unassembled WGS sequence"/>
</dbReference>
<sequence length="64" mass="7311">MRHAGSWKLWLWMAMLLLPASTSVTVRDKSGIQATSFVQSPNVIYSLQVIFKTHRSKLLGLRRP</sequence>
<dbReference type="AlphaFoldDB" id="A0A8C9JF21"/>
<dbReference type="Ensembl" id="ENSPTIT00000007455.1">
    <property type="protein sequence ID" value="ENSPTIP00000003747.1"/>
    <property type="gene ID" value="ENSPTIG00000006434.1"/>
</dbReference>
<evidence type="ECO:0000313" key="2">
    <source>
        <dbReference type="Ensembl" id="ENSPTIP00000003747.1"/>
    </source>
</evidence>
<keyword evidence="1" id="KW-0732">Signal</keyword>
<feature type="chain" id="PRO_5034296029" evidence="1">
    <location>
        <begin position="24"/>
        <end position="64"/>
    </location>
</feature>
<reference evidence="2" key="2">
    <citation type="submission" date="2025-09" db="UniProtKB">
        <authorList>
            <consortium name="Ensembl"/>
        </authorList>
    </citation>
    <scope>IDENTIFICATION</scope>
</reference>
<evidence type="ECO:0000313" key="3">
    <source>
        <dbReference type="Proteomes" id="UP000675900"/>
    </source>
</evidence>
<organism evidence="2 3">
    <name type="scientific">Panthera tigris altaica</name>
    <name type="common">Siberian tiger</name>
    <dbReference type="NCBI Taxonomy" id="74533"/>
    <lineage>
        <taxon>Eukaryota</taxon>
        <taxon>Metazoa</taxon>
        <taxon>Chordata</taxon>
        <taxon>Craniata</taxon>
        <taxon>Vertebrata</taxon>
        <taxon>Euteleostomi</taxon>
        <taxon>Mammalia</taxon>
        <taxon>Eutheria</taxon>
        <taxon>Laurasiatheria</taxon>
        <taxon>Carnivora</taxon>
        <taxon>Feliformia</taxon>
        <taxon>Felidae</taxon>
        <taxon>Pantherinae</taxon>
        <taxon>Panthera</taxon>
    </lineage>
</organism>
<protein>
    <submittedName>
        <fullName evidence="2">Uncharacterized protein</fullName>
    </submittedName>
</protein>
<evidence type="ECO:0000256" key="1">
    <source>
        <dbReference type="SAM" id="SignalP"/>
    </source>
</evidence>
<feature type="signal peptide" evidence="1">
    <location>
        <begin position="1"/>
        <end position="23"/>
    </location>
</feature>
<accession>A0A8C9JF21</accession>